<protein>
    <submittedName>
        <fullName evidence="4">Carboxyl-terminal proteinase</fullName>
    </submittedName>
</protein>
<gene>
    <name evidence="4" type="ORF">AAL_06597</name>
</gene>
<dbReference type="AlphaFoldDB" id="A0A167YHT1"/>
<comment type="caution">
    <text evidence="4">The sequence shown here is derived from an EMBL/GenBank/DDBJ whole genome shotgun (WGS) entry which is preliminary data.</text>
</comment>
<dbReference type="PROSITE" id="PS52045">
    <property type="entry name" value="NEPROSIN_PEP_CD"/>
    <property type="match status" value="1"/>
</dbReference>
<feature type="chain" id="PRO_5007894731" evidence="2">
    <location>
        <begin position="18"/>
        <end position="392"/>
    </location>
</feature>
<evidence type="ECO:0000313" key="5">
    <source>
        <dbReference type="Proteomes" id="UP000078544"/>
    </source>
</evidence>
<name>A0A167YHT1_9HYPO</name>
<evidence type="ECO:0000313" key="4">
    <source>
        <dbReference type="EMBL" id="KZZ91361.1"/>
    </source>
</evidence>
<keyword evidence="5" id="KW-1185">Reference proteome</keyword>
<keyword evidence="2" id="KW-0732">Signal</keyword>
<feature type="domain" description="Neprosin PEP catalytic" evidence="3">
    <location>
        <begin position="121"/>
        <end position="390"/>
    </location>
</feature>
<dbReference type="EMBL" id="AZGY01000018">
    <property type="protein sequence ID" value="KZZ91361.1"/>
    <property type="molecule type" value="Genomic_DNA"/>
</dbReference>
<feature type="region of interest" description="Disordered" evidence="1">
    <location>
        <begin position="86"/>
        <end position="112"/>
    </location>
</feature>
<dbReference type="PANTHER" id="PTHR31589:SF110">
    <property type="entry name" value="PROTEIN, PUTATIVE (DUF239)-RELATED"/>
    <property type="match status" value="1"/>
</dbReference>
<dbReference type="STRING" id="1081109.A0A167YHT1"/>
<accession>A0A167YHT1</accession>
<dbReference type="PANTHER" id="PTHR31589">
    <property type="entry name" value="PROTEIN, PUTATIVE (DUF239)-RELATED-RELATED"/>
    <property type="match status" value="1"/>
</dbReference>
<dbReference type="InterPro" id="IPR053168">
    <property type="entry name" value="Glutamic_endopeptidase"/>
</dbReference>
<dbReference type="InterPro" id="IPR004314">
    <property type="entry name" value="Neprosin"/>
</dbReference>
<evidence type="ECO:0000259" key="3">
    <source>
        <dbReference type="PROSITE" id="PS52045"/>
    </source>
</evidence>
<dbReference type="Proteomes" id="UP000078544">
    <property type="component" value="Unassembled WGS sequence"/>
</dbReference>
<proteinExistence type="predicted"/>
<sequence>MRTSLLLAAAHAGLVVAGPTRPYGRQQQPHSMPVVKTTTTGDGQLIDWVPVDAQVQGAAIASPPPPSMLKRSPTVQDTALVDAIRPKDRGPVGTVPIPRASGRGPTKPMKQLPDANNQTVTAFSHYGEHLWAHTGQEVLNHGANAKFSLFKAFVEQSSDFSLLQVGVWRHNAAHAGTGPRKQTVEAGWINFPNQGSLPHLFTFFTANGYERYGDNVCSWNRDFKGWVQVDRDLFPGVAFLSLSTIGGGVKAEADIGYIYYEGNWWLTVLGRWVGYYPGTLFSAGGVNPNDTLNSYADHISFFGEVFNSENEQTKTDMGSGEFPEKGLGNAAYLRNVVYYSVDDDRAVDYDGSAQIIVSDQDRYRLKTSFKSGTDWGSYFYLGGPGAGGVVGG</sequence>
<evidence type="ECO:0000256" key="2">
    <source>
        <dbReference type="SAM" id="SignalP"/>
    </source>
</evidence>
<reference evidence="4 5" key="1">
    <citation type="journal article" date="2016" name="Genome Biol. Evol.">
        <title>Divergent and convergent evolution of fungal pathogenicity.</title>
        <authorList>
            <person name="Shang Y."/>
            <person name="Xiao G."/>
            <person name="Zheng P."/>
            <person name="Cen K."/>
            <person name="Zhan S."/>
            <person name="Wang C."/>
        </authorList>
    </citation>
    <scope>NUCLEOTIDE SEQUENCE [LARGE SCALE GENOMIC DNA]</scope>
    <source>
        <strain evidence="4 5">RCEF 2490</strain>
    </source>
</reference>
<dbReference type="OrthoDB" id="1858978at2759"/>
<organism evidence="4 5">
    <name type="scientific">Moelleriella libera RCEF 2490</name>
    <dbReference type="NCBI Taxonomy" id="1081109"/>
    <lineage>
        <taxon>Eukaryota</taxon>
        <taxon>Fungi</taxon>
        <taxon>Dikarya</taxon>
        <taxon>Ascomycota</taxon>
        <taxon>Pezizomycotina</taxon>
        <taxon>Sordariomycetes</taxon>
        <taxon>Hypocreomycetidae</taxon>
        <taxon>Hypocreales</taxon>
        <taxon>Clavicipitaceae</taxon>
        <taxon>Moelleriella</taxon>
    </lineage>
</organism>
<dbReference type="Pfam" id="PF03080">
    <property type="entry name" value="Neprosin"/>
    <property type="match status" value="1"/>
</dbReference>
<evidence type="ECO:0000256" key="1">
    <source>
        <dbReference type="SAM" id="MobiDB-lite"/>
    </source>
</evidence>
<feature type="signal peptide" evidence="2">
    <location>
        <begin position="1"/>
        <end position="17"/>
    </location>
</feature>